<dbReference type="OrthoDB" id="19657at2759"/>
<dbReference type="GeneID" id="109473609"/>
<proteinExistence type="predicted"/>
<organism evidence="2 3">
    <name type="scientific">Branchiostoma belcheri</name>
    <name type="common">Amphioxus</name>
    <dbReference type="NCBI Taxonomy" id="7741"/>
    <lineage>
        <taxon>Eukaryota</taxon>
        <taxon>Metazoa</taxon>
        <taxon>Chordata</taxon>
        <taxon>Cephalochordata</taxon>
        <taxon>Leptocardii</taxon>
        <taxon>Amphioxiformes</taxon>
        <taxon>Branchiostomatidae</taxon>
        <taxon>Branchiostoma</taxon>
    </lineage>
</organism>
<accession>A0A6P4ZHJ6</accession>
<dbReference type="AlphaFoldDB" id="A0A6P4ZHJ6"/>
<protein>
    <submittedName>
        <fullName evidence="3">Valacyclovir hydrolase-like</fullName>
    </submittedName>
</protein>
<dbReference type="GO" id="GO:0017171">
    <property type="term" value="F:serine hydrolase activity"/>
    <property type="evidence" value="ECO:0007669"/>
    <property type="project" value="TreeGrafter"/>
</dbReference>
<dbReference type="PANTHER" id="PTHR46331">
    <property type="entry name" value="VALACYCLOVIR HYDROLASE"/>
    <property type="match status" value="1"/>
</dbReference>
<dbReference type="PANTHER" id="PTHR46331:SF2">
    <property type="entry name" value="VALACYCLOVIR HYDROLASE"/>
    <property type="match status" value="1"/>
</dbReference>
<feature type="domain" description="AB hydrolase-1" evidence="1">
    <location>
        <begin position="56"/>
        <end position="175"/>
    </location>
</feature>
<gene>
    <name evidence="3" type="primary">LOC109473609</name>
</gene>
<evidence type="ECO:0000313" key="2">
    <source>
        <dbReference type="Proteomes" id="UP000515135"/>
    </source>
</evidence>
<keyword evidence="2" id="KW-1185">Reference proteome</keyword>
<dbReference type="Gene3D" id="3.40.50.1820">
    <property type="entry name" value="alpha/beta hydrolase"/>
    <property type="match status" value="1"/>
</dbReference>
<evidence type="ECO:0000313" key="3">
    <source>
        <dbReference type="RefSeq" id="XP_019629091.1"/>
    </source>
</evidence>
<dbReference type="SUPFAM" id="SSF53474">
    <property type="entry name" value="alpha/beta-Hydrolases"/>
    <property type="match status" value="1"/>
</dbReference>
<dbReference type="Pfam" id="PF00561">
    <property type="entry name" value="Abhydrolase_1"/>
    <property type="match status" value="1"/>
</dbReference>
<sequence>MSTVLLSRVVRASDRLQLVLRHVAMASTSAESIPHQKVEVNGVNINYAKVGTGDHPVLLMPGALGSAVTDFAPQLEKLNRQKLTVVGWDPRGYGKSRPPDRGFGIDFFHQDAADAAALMQKLGFDKFSLAGWSDGAITAIILAGTYPQLVRKMVIWGGNAYVTEKDSEMYEATRDISNWSERMRAPMINMYGEEYFRKTWEGWIEGITQFLEQRNGDICKTEANQVTCPTFILHGVKDPMVPGFHPDYLHKHLKGSRRHDFPDGKHNIHLRYADEFNKLMEDFLMEE</sequence>
<dbReference type="KEGG" id="bbel:109473609"/>
<name>A0A6P4ZHJ6_BRABE</name>
<reference evidence="3" key="1">
    <citation type="submission" date="2025-08" db="UniProtKB">
        <authorList>
            <consortium name="RefSeq"/>
        </authorList>
    </citation>
    <scope>IDENTIFICATION</scope>
    <source>
        <tissue evidence="3">Gonad</tissue>
    </source>
</reference>
<evidence type="ECO:0000259" key="1">
    <source>
        <dbReference type="Pfam" id="PF00561"/>
    </source>
</evidence>
<dbReference type="InterPro" id="IPR029058">
    <property type="entry name" value="AB_hydrolase_fold"/>
</dbReference>
<dbReference type="RefSeq" id="XP_019629091.1">
    <property type="nucleotide sequence ID" value="XM_019773532.1"/>
</dbReference>
<dbReference type="InterPro" id="IPR000073">
    <property type="entry name" value="AB_hydrolase_1"/>
</dbReference>
<dbReference type="Proteomes" id="UP000515135">
    <property type="component" value="Unplaced"/>
</dbReference>